<dbReference type="SUPFAM" id="SSF48317">
    <property type="entry name" value="Acid phosphatase/Vanadium-dependent haloperoxidase"/>
    <property type="match status" value="1"/>
</dbReference>
<evidence type="ECO:0000259" key="2">
    <source>
        <dbReference type="SMART" id="SM00014"/>
    </source>
</evidence>
<evidence type="ECO:0000313" key="4">
    <source>
        <dbReference type="Proteomes" id="UP001527882"/>
    </source>
</evidence>
<sequence length="228" mass="24726">MKGTERPNPYYMFAGLLLIIGFGALAMTVCSQPSNSFDRTVAAVVQSVVSPGLTQVMEIFTIIGSAKSSVIIAAGIMAFLFFVLRHRAEILFFCAALGGAAVLNSLLKEGFHRERPTVLRLIEESGYSFPSGHAIGAFALYGALAYLLWRHVSTRRGRSLLLSVCGFVILMICLSRVYLGVNYPSDIIGALLASGFWIALVIWLFQWSTEFAKLQAHPAPSANKAADS</sequence>
<dbReference type="PANTHER" id="PTHR14969:SF13">
    <property type="entry name" value="AT30094P"/>
    <property type="match status" value="1"/>
</dbReference>
<evidence type="ECO:0000256" key="1">
    <source>
        <dbReference type="SAM" id="Phobius"/>
    </source>
</evidence>
<dbReference type="Proteomes" id="UP001527882">
    <property type="component" value="Unassembled WGS sequence"/>
</dbReference>
<feature type="transmembrane region" description="Helical" evidence="1">
    <location>
        <begin position="187"/>
        <end position="205"/>
    </location>
</feature>
<protein>
    <submittedName>
        <fullName evidence="3">Phosphatase PAP2 family protein</fullName>
    </submittedName>
</protein>
<gene>
    <name evidence="3" type="ORF">O9H85_05085</name>
</gene>
<feature type="transmembrane region" description="Helical" evidence="1">
    <location>
        <begin position="90"/>
        <end position="107"/>
    </location>
</feature>
<accession>A0ABT4Q4K2</accession>
<evidence type="ECO:0000313" key="3">
    <source>
        <dbReference type="EMBL" id="MCZ8511805.1"/>
    </source>
</evidence>
<proteinExistence type="predicted"/>
<keyword evidence="1" id="KW-0812">Transmembrane</keyword>
<reference evidence="3 4" key="1">
    <citation type="submission" date="2022-12" db="EMBL/GenBank/DDBJ databases">
        <title>Draft genome sequence of Paenibacillus sp. dW9.</title>
        <authorList>
            <person name="Choi E.-W."/>
            <person name="Kim D.-U."/>
        </authorList>
    </citation>
    <scope>NUCLEOTIDE SEQUENCE [LARGE SCALE GENOMIC DNA]</scope>
    <source>
        <strain evidence="4">dW9</strain>
    </source>
</reference>
<name>A0ABT4Q4K2_9BACL</name>
<feature type="transmembrane region" description="Helical" evidence="1">
    <location>
        <begin position="127"/>
        <end position="148"/>
    </location>
</feature>
<dbReference type="RefSeq" id="WP_269880206.1">
    <property type="nucleotide sequence ID" value="NZ_JAQAGZ010000003.1"/>
</dbReference>
<feature type="domain" description="Phosphatidic acid phosphatase type 2/haloperoxidase" evidence="2">
    <location>
        <begin position="90"/>
        <end position="202"/>
    </location>
</feature>
<keyword evidence="1" id="KW-0472">Membrane</keyword>
<dbReference type="InterPro" id="IPR036938">
    <property type="entry name" value="PAP2/HPO_sf"/>
</dbReference>
<dbReference type="Pfam" id="PF01569">
    <property type="entry name" value="PAP2"/>
    <property type="match status" value="1"/>
</dbReference>
<organism evidence="3 4">
    <name type="scientific">Paenibacillus gyeongsangnamensis</name>
    <dbReference type="NCBI Taxonomy" id="3388067"/>
    <lineage>
        <taxon>Bacteria</taxon>
        <taxon>Bacillati</taxon>
        <taxon>Bacillota</taxon>
        <taxon>Bacilli</taxon>
        <taxon>Bacillales</taxon>
        <taxon>Paenibacillaceae</taxon>
        <taxon>Paenibacillus</taxon>
    </lineage>
</organism>
<comment type="caution">
    <text evidence="3">The sequence shown here is derived from an EMBL/GenBank/DDBJ whole genome shotgun (WGS) entry which is preliminary data.</text>
</comment>
<keyword evidence="1" id="KW-1133">Transmembrane helix</keyword>
<dbReference type="InterPro" id="IPR000326">
    <property type="entry name" value="PAP2/HPO"/>
</dbReference>
<dbReference type="EMBL" id="JAQAGZ010000003">
    <property type="protein sequence ID" value="MCZ8511805.1"/>
    <property type="molecule type" value="Genomic_DNA"/>
</dbReference>
<dbReference type="SMART" id="SM00014">
    <property type="entry name" value="acidPPc"/>
    <property type="match status" value="1"/>
</dbReference>
<feature type="transmembrane region" description="Helical" evidence="1">
    <location>
        <begin position="160"/>
        <end position="181"/>
    </location>
</feature>
<dbReference type="PANTHER" id="PTHR14969">
    <property type="entry name" value="SPHINGOSINE-1-PHOSPHATE PHOSPHOHYDROLASE"/>
    <property type="match status" value="1"/>
</dbReference>
<keyword evidence="4" id="KW-1185">Reference proteome</keyword>
<dbReference type="CDD" id="cd03392">
    <property type="entry name" value="PAP2_like_2"/>
    <property type="match status" value="1"/>
</dbReference>
<dbReference type="Gene3D" id="1.20.144.10">
    <property type="entry name" value="Phosphatidic acid phosphatase type 2/haloperoxidase"/>
    <property type="match status" value="2"/>
</dbReference>
<feature type="transmembrane region" description="Helical" evidence="1">
    <location>
        <begin position="59"/>
        <end position="83"/>
    </location>
</feature>